<dbReference type="RefSeq" id="XP_045284930.1">
    <property type="nucleotide sequence ID" value="XM_045434139.1"/>
</dbReference>
<dbReference type="EMBL" id="GG663373">
    <property type="protein sequence ID" value="EEH04449.1"/>
    <property type="molecule type" value="Genomic_DNA"/>
</dbReference>
<dbReference type="STRING" id="447093.C0NVB0"/>
<dbReference type="InParanoid" id="C0NVB0"/>
<protein>
    <submittedName>
        <fullName evidence="2">Uncharacterized protein</fullName>
    </submittedName>
</protein>
<dbReference type="HOGENOM" id="CLU_2209253_0_0_1"/>
<reference evidence="2" key="1">
    <citation type="submission" date="2009-02" db="EMBL/GenBank/DDBJ databases">
        <title>The Genome Sequence of Ajellomyces capsulatus strain G186AR.</title>
        <authorList>
            <consortium name="The Broad Institute Genome Sequencing Platform"/>
            <person name="Champion M."/>
            <person name="Cuomo C."/>
            <person name="Ma L.-J."/>
            <person name="Henn M.R."/>
            <person name="Sil A."/>
            <person name="Goldman B."/>
            <person name="Young S.K."/>
            <person name="Kodira C.D."/>
            <person name="Zeng Q."/>
            <person name="Koehrsen M."/>
            <person name="Alvarado L."/>
            <person name="Berlin A."/>
            <person name="Borenstein D."/>
            <person name="Chen Z."/>
            <person name="Engels R."/>
            <person name="Freedman E."/>
            <person name="Gellesch M."/>
            <person name="Goldberg J."/>
            <person name="Griggs A."/>
            <person name="Gujja S."/>
            <person name="Heiman D."/>
            <person name="Hepburn T."/>
            <person name="Howarth C."/>
            <person name="Jen D."/>
            <person name="Larson L."/>
            <person name="Lewis B."/>
            <person name="Mehta T."/>
            <person name="Park D."/>
            <person name="Pearson M."/>
            <person name="Roberts A."/>
            <person name="Saif S."/>
            <person name="Shea T."/>
            <person name="Shenoy N."/>
            <person name="Sisk P."/>
            <person name="Stolte C."/>
            <person name="Sykes S."/>
            <person name="Walk T."/>
            <person name="White J."/>
            <person name="Yandava C."/>
            <person name="Klein B."/>
            <person name="McEwen J.G."/>
            <person name="Puccia R."/>
            <person name="Goldman G.H."/>
            <person name="Felipe M.S."/>
            <person name="Nino-Vega G."/>
            <person name="San-Blas G."/>
            <person name="Taylor J."/>
            <person name="Mendoza L."/>
            <person name="Galagan J."/>
            <person name="Nusbaum C."/>
            <person name="Birren B."/>
        </authorList>
    </citation>
    <scope>NUCLEOTIDE SEQUENCE</scope>
    <source>
        <strain evidence="2">G186AR</strain>
    </source>
</reference>
<evidence type="ECO:0000256" key="1">
    <source>
        <dbReference type="SAM" id="SignalP"/>
    </source>
</evidence>
<dbReference type="GeneID" id="69040106"/>
<evidence type="ECO:0000313" key="2">
    <source>
        <dbReference type="EMBL" id="EEH04449.1"/>
    </source>
</evidence>
<gene>
    <name evidence="2" type="ORF">HCBG_07090</name>
</gene>
<dbReference type="AlphaFoldDB" id="C0NVB0"/>
<organism evidence="2 3">
    <name type="scientific">Ajellomyces capsulatus (strain G186AR / H82 / ATCC MYA-2454 / RMSCC 2432)</name>
    <name type="common">Darling's disease fungus</name>
    <name type="synonym">Histoplasma capsulatum</name>
    <dbReference type="NCBI Taxonomy" id="447093"/>
    <lineage>
        <taxon>Eukaryota</taxon>
        <taxon>Fungi</taxon>
        <taxon>Dikarya</taxon>
        <taxon>Ascomycota</taxon>
        <taxon>Pezizomycotina</taxon>
        <taxon>Eurotiomycetes</taxon>
        <taxon>Eurotiomycetidae</taxon>
        <taxon>Onygenales</taxon>
        <taxon>Ajellomycetaceae</taxon>
        <taxon>Histoplasma</taxon>
    </lineage>
</organism>
<proteinExistence type="predicted"/>
<keyword evidence="1" id="KW-0732">Signal</keyword>
<name>C0NVB0_AJECG</name>
<evidence type="ECO:0000313" key="3">
    <source>
        <dbReference type="Proteomes" id="UP000001631"/>
    </source>
</evidence>
<dbReference type="Proteomes" id="UP000001631">
    <property type="component" value="Unassembled WGS sequence"/>
</dbReference>
<keyword evidence="3" id="KW-1185">Reference proteome</keyword>
<feature type="chain" id="PRO_5002901202" evidence="1">
    <location>
        <begin position="24"/>
        <end position="107"/>
    </location>
</feature>
<accession>C0NVB0</accession>
<feature type="signal peptide" evidence="1">
    <location>
        <begin position="1"/>
        <end position="23"/>
    </location>
</feature>
<sequence>MERGKGNPLILFTLCLSLKSSSALPIGFLLLLVSSTTDYSPTGSFISPNLHSQERLDGVVDVTYLGQSYFEPEAVDALTVAVVGHDGETLKERIDRTLEERLSRPSK</sequence>